<accession>A0A2G4SP68</accession>
<sequence length="213" mass="23962">MSKLLNRSLKAAHLPYDPKESMNSWLHQFNLHFQRLSLTIEQKLLHINQYMPSDVANWTSLGTALLQTFGISAAKHKQVVRSMSSSRFAFLFESVIFDFPDGHKLDADTLKIIYLQDISPKIRQMVMLNTAKHTWRDIFIAATAIKEAVSLDTQPLLEDEFAKLALSATPIIQSDLIPDESVEIVDINALSNQRQHASSSSGSRYSSRSSEAS</sequence>
<dbReference type="STRING" id="1340429.A0A2G4SP68"/>
<evidence type="ECO:0000256" key="1">
    <source>
        <dbReference type="SAM" id="MobiDB-lite"/>
    </source>
</evidence>
<feature type="region of interest" description="Disordered" evidence="1">
    <location>
        <begin position="192"/>
        <end position="213"/>
    </location>
</feature>
<dbReference type="EMBL" id="KZ303854">
    <property type="protein sequence ID" value="PHZ10535.1"/>
    <property type="molecule type" value="Genomic_DNA"/>
</dbReference>
<gene>
    <name evidence="2" type="ORF">RHIMIDRAFT_239360</name>
</gene>
<protein>
    <submittedName>
        <fullName evidence="2">Uncharacterized protein</fullName>
    </submittedName>
</protein>
<evidence type="ECO:0000313" key="3">
    <source>
        <dbReference type="Proteomes" id="UP000242254"/>
    </source>
</evidence>
<dbReference type="GeneID" id="35440149"/>
<dbReference type="RefSeq" id="XP_023464243.1">
    <property type="nucleotide sequence ID" value="XM_023609159.1"/>
</dbReference>
<name>A0A2G4SP68_RHIZD</name>
<reference evidence="2 3" key="1">
    <citation type="journal article" date="2016" name="Proc. Natl. Acad. Sci. U.S.A.">
        <title>Lipid metabolic changes in an early divergent fungus govern the establishment of a mutualistic symbiosis with endobacteria.</title>
        <authorList>
            <person name="Lastovetsky O.A."/>
            <person name="Gaspar M.L."/>
            <person name="Mondo S.J."/>
            <person name="LaButti K.M."/>
            <person name="Sandor L."/>
            <person name="Grigoriev I.V."/>
            <person name="Henry S.A."/>
            <person name="Pawlowska T.E."/>
        </authorList>
    </citation>
    <scope>NUCLEOTIDE SEQUENCE [LARGE SCALE GENOMIC DNA]</scope>
    <source>
        <strain evidence="2 3">ATCC 52813</strain>
    </source>
</reference>
<keyword evidence="3" id="KW-1185">Reference proteome</keyword>
<evidence type="ECO:0000313" key="2">
    <source>
        <dbReference type="EMBL" id="PHZ10535.1"/>
    </source>
</evidence>
<organism evidence="2 3">
    <name type="scientific">Rhizopus microsporus ATCC 52813</name>
    <dbReference type="NCBI Taxonomy" id="1340429"/>
    <lineage>
        <taxon>Eukaryota</taxon>
        <taxon>Fungi</taxon>
        <taxon>Fungi incertae sedis</taxon>
        <taxon>Mucoromycota</taxon>
        <taxon>Mucoromycotina</taxon>
        <taxon>Mucoromycetes</taxon>
        <taxon>Mucorales</taxon>
        <taxon>Mucorineae</taxon>
        <taxon>Rhizopodaceae</taxon>
        <taxon>Rhizopus</taxon>
    </lineage>
</organism>
<dbReference type="Proteomes" id="UP000242254">
    <property type="component" value="Unassembled WGS sequence"/>
</dbReference>
<dbReference type="AlphaFoldDB" id="A0A2G4SP68"/>
<proteinExistence type="predicted"/>
<feature type="compositionally biased region" description="Low complexity" evidence="1">
    <location>
        <begin position="197"/>
        <end position="213"/>
    </location>
</feature>